<dbReference type="InterPro" id="IPR012337">
    <property type="entry name" value="RNaseH-like_sf"/>
</dbReference>
<dbReference type="AlphaFoldDB" id="A0ABD0KQS7"/>
<gene>
    <name evidence="2" type="ORF">BaRGS_00019242</name>
</gene>
<dbReference type="Gene3D" id="3.30.420.10">
    <property type="entry name" value="Ribonuclease H-like superfamily/Ribonuclease H"/>
    <property type="match status" value="1"/>
</dbReference>
<accession>A0ABD0KQS7</accession>
<organism evidence="2 3">
    <name type="scientific">Batillaria attramentaria</name>
    <dbReference type="NCBI Taxonomy" id="370345"/>
    <lineage>
        <taxon>Eukaryota</taxon>
        <taxon>Metazoa</taxon>
        <taxon>Spiralia</taxon>
        <taxon>Lophotrochozoa</taxon>
        <taxon>Mollusca</taxon>
        <taxon>Gastropoda</taxon>
        <taxon>Caenogastropoda</taxon>
        <taxon>Sorbeoconcha</taxon>
        <taxon>Cerithioidea</taxon>
        <taxon>Batillariidae</taxon>
        <taxon>Batillaria</taxon>
    </lineage>
</organism>
<evidence type="ECO:0000259" key="1">
    <source>
        <dbReference type="PROSITE" id="PS50994"/>
    </source>
</evidence>
<evidence type="ECO:0000313" key="2">
    <source>
        <dbReference type="EMBL" id="KAK7489608.1"/>
    </source>
</evidence>
<dbReference type="EMBL" id="JACVVK020000136">
    <property type="protein sequence ID" value="KAK7489608.1"/>
    <property type="molecule type" value="Genomic_DNA"/>
</dbReference>
<dbReference type="PANTHER" id="PTHR37984:SF7">
    <property type="entry name" value="INTEGRASE CATALYTIC DOMAIN-CONTAINING PROTEIN"/>
    <property type="match status" value="1"/>
</dbReference>
<feature type="domain" description="Integrase catalytic" evidence="1">
    <location>
        <begin position="45"/>
        <end position="146"/>
    </location>
</feature>
<dbReference type="InterPro" id="IPR001584">
    <property type="entry name" value="Integrase_cat-core"/>
</dbReference>
<reference evidence="2 3" key="1">
    <citation type="journal article" date="2023" name="Sci. Data">
        <title>Genome assembly of the Korean intertidal mud-creeper Batillaria attramentaria.</title>
        <authorList>
            <person name="Patra A.K."/>
            <person name="Ho P.T."/>
            <person name="Jun S."/>
            <person name="Lee S.J."/>
            <person name="Kim Y."/>
            <person name="Won Y.J."/>
        </authorList>
    </citation>
    <scope>NUCLEOTIDE SEQUENCE [LARGE SCALE GENOMIC DNA]</scope>
    <source>
        <strain evidence="2">Wonlab-2016</strain>
    </source>
</reference>
<sequence length="146" mass="16045">MCSRAENSFFWPGMTPAITEMRARCSSCNRMAPSQPSAPPTPPMNPAYPFQCIVADYFHFRGHNYLVAVDRYSNWPIVEEASHGAAGLIAALRRIFVTYGISDELTSDGGPEFTSLATTAFLRNWGVSHRLSSVAFPHGNCRAEVG</sequence>
<dbReference type="Pfam" id="PF00665">
    <property type="entry name" value="rve"/>
    <property type="match status" value="1"/>
</dbReference>
<dbReference type="InterPro" id="IPR050951">
    <property type="entry name" value="Retrovirus_Pol_polyprotein"/>
</dbReference>
<comment type="caution">
    <text evidence="2">The sequence shown here is derived from an EMBL/GenBank/DDBJ whole genome shotgun (WGS) entry which is preliminary data.</text>
</comment>
<dbReference type="Proteomes" id="UP001519460">
    <property type="component" value="Unassembled WGS sequence"/>
</dbReference>
<name>A0ABD0KQS7_9CAEN</name>
<evidence type="ECO:0000313" key="3">
    <source>
        <dbReference type="Proteomes" id="UP001519460"/>
    </source>
</evidence>
<keyword evidence="3" id="KW-1185">Reference proteome</keyword>
<dbReference type="PROSITE" id="PS50994">
    <property type="entry name" value="INTEGRASE"/>
    <property type="match status" value="1"/>
</dbReference>
<dbReference type="PANTHER" id="PTHR37984">
    <property type="entry name" value="PROTEIN CBG26694"/>
    <property type="match status" value="1"/>
</dbReference>
<proteinExistence type="predicted"/>
<dbReference type="InterPro" id="IPR036397">
    <property type="entry name" value="RNaseH_sf"/>
</dbReference>
<protein>
    <recommendedName>
        <fullName evidence="1">Integrase catalytic domain-containing protein</fullName>
    </recommendedName>
</protein>
<dbReference type="SUPFAM" id="SSF53098">
    <property type="entry name" value="Ribonuclease H-like"/>
    <property type="match status" value="1"/>
</dbReference>